<dbReference type="InterPro" id="IPR016181">
    <property type="entry name" value="Acyl_CoA_acyltransferase"/>
</dbReference>
<dbReference type="EC" id="2.3.1.-" evidence="2"/>
<dbReference type="CDD" id="cd04301">
    <property type="entry name" value="NAT_SF"/>
    <property type="match status" value="1"/>
</dbReference>
<dbReference type="Gene3D" id="1.10.1780.10">
    <property type="entry name" value="Clp, N-terminal domain"/>
    <property type="match status" value="1"/>
</dbReference>
<evidence type="ECO:0000313" key="2">
    <source>
        <dbReference type="EMBL" id="MEI4770862.1"/>
    </source>
</evidence>
<evidence type="ECO:0000259" key="1">
    <source>
        <dbReference type="PROSITE" id="PS51186"/>
    </source>
</evidence>
<feature type="domain" description="N-acetyltransferase" evidence="1">
    <location>
        <begin position="160"/>
        <end position="282"/>
    </location>
</feature>
<accession>A0ABU8F9E6</accession>
<name>A0ABU8F9E6_9BACI</name>
<dbReference type="InterPro" id="IPR004176">
    <property type="entry name" value="Clp_R_N"/>
</dbReference>
<dbReference type="InterPro" id="IPR000182">
    <property type="entry name" value="GNAT_dom"/>
</dbReference>
<organism evidence="2 3">
    <name type="scientific">Psychrobacillus mangrovi</name>
    <dbReference type="NCBI Taxonomy" id="3117745"/>
    <lineage>
        <taxon>Bacteria</taxon>
        <taxon>Bacillati</taxon>
        <taxon>Bacillota</taxon>
        <taxon>Bacilli</taxon>
        <taxon>Bacillales</taxon>
        <taxon>Bacillaceae</taxon>
        <taxon>Psychrobacillus</taxon>
    </lineage>
</organism>
<dbReference type="Gene3D" id="3.40.630.30">
    <property type="match status" value="1"/>
</dbReference>
<protein>
    <submittedName>
        <fullName evidence="2">GNAT family N-acetyltransferase</fullName>
        <ecNumber evidence="2">2.3.1.-</ecNumber>
    </submittedName>
</protein>
<keyword evidence="3" id="KW-1185">Reference proteome</keyword>
<dbReference type="EMBL" id="JBAWSY010000012">
    <property type="protein sequence ID" value="MEI4770862.1"/>
    <property type="molecule type" value="Genomic_DNA"/>
</dbReference>
<keyword evidence="2" id="KW-0012">Acyltransferase</keyword>
<sequence length="282" mass="32028">MLIIYFTTRMLRIIKNAEKEAQLSKHKVLQPVHLLIGCLDEDTGALGEIRLKCKIDKCSLRSMLNDIDNTSNQQKISSVYFNVGVTREVVNVMEVAINYMKRYKQIYLNEGHLLKALIMTNVTDKYLSDENRNIILNLGTTSRDMITLLGNYTLPKMNSHFIRKVKKNDFQHLTYFVENNFSSDWSQTIKEAFSTSEPSIYIALDKNREIVGFAAFDIYKNKKGHFGPMGVASSNRVTGIGYSLLHHCLKDMSDIGYEYAIIGGAGPIEFYEKACNAVVIPS</sequence>
<reference evidence="2 3" key="1">
    <citation type="submission" date="2024-01" db="EMBL/GenBank/DDBJ databases">
        <title>Seven novel Bacillus-like species.</title>
        <authorList>
            <person name="Liu G."/>
        </authorList>
    </citation>
    <scope>NUCLEOTIDE SEQUENCE [LARGE SCALE GENOMIC DNA]</scope>
    <source>
        <strain evidence="2 3">FJAT-51614</strain>
    </source>
</reference>
<dbReference type="Proteomes" id="UP001364890">
    <property type="component" value="Unassembled WGS sequence"/>
</dbReference>
<dbReference type="Pfam" id="PF02861">
    <property type="entry name" value="Clp_N"/>
    <property type="match status" value="1"/>
</dbReference>
<comment type="caution">
    <text evidence="2">The sequence shown here is derived from an EMBL/GenBank/DDBJ whole genome shotgun (WGS) entry which is preliminary data.</text>
</comment>
<dbReference type="InterPro" id="IPR036628">
    <property type="entry name" value="Clp_N_dom_sf"/>
</dbReference>
<gene>
    <name evidence="2" type="ORF">WAX74_14660</name>
</gene>
<proteinExistence type="predicted"/>
<dbReference type="GO" id="GO:0016746">
    <property type="term" value="F:acyltransferase activity"/>
    <property type="evidence" value="ECO:0007669"/>
    <property type="project" value="UniProtKB-KW"/>
</dbReference>
<keyword evidence="2" id="KW-0808">Transferase</keyword>
<dbReference type="SUPFAM" id="SSF55729">
    <property type="entry name" value="Acyl-CoA N-acyltransferases (Nat)"/>
    <property type="match status" value="1"/>
</dbReference>
<dbReference type="Pfam" id="PF00583">
    <property type="entry name" value="Acetyltransf_1"/>
    <property type="match status" value="1"/>
</dbReference>
<evidence type="ECO:0000313" key="3">
    <source>
        <dbReference type="Proteomes" id="UP001364890"/>
    </source>
</evidence>
<dbReference type="PROSITE" id="PS51186">
    <property type="entry name" value="GNAT"/>
    <property type="match status" value="1"/>
</dbReference>
<dbReference type="SUPFAM" id="SSF81923">
    <property type="entry name" value="Double Clp-N motif"/>
    <property type="match status" value="1"/>
</dbReference>